<dbReference type="InterPro" id="IPR029035">
    <property type="entry name" value="DHS-like_NAD/FAD-binding_dom"/>
</dbReference>
<dbReference type="AlphaFoldDB" id="A0A7S4GHY9"/>
<dbReference type="PANTHER" id="PTHR11085">
    <property type="entry name" value="NAD-DEPENDENT PROTEIN DEACYLASE SIRTUIN-5, MITOCHONDRIAL-RELATED"/>
    <property type="match status" value="1"/>
</dbReference>
<dbReference type="EMBL" id="HBJA01142071">
    <property type="protein sequence ID" value="CAE0837548.1"/>
    <property type="molecule type" value="Transcribed_RNA"/>
</dbReference>
<dbReference type="GO" id="GO:0046872">
    <property type="term" value="F:metal ion binding"/>
    <property type="evidence" value="ECO:0007669"/>
    <property type="project" value="UniProtKB-KW"/>
</dbReference>
<accession>A0A7S4GHY9</accession>
<evidence type="ECO:0000256" key="3">
    <source>
        <dbReference type="PROSITE-ProRule" id="PRU00236"/>
    </source>
</evidence>
<dbReference type="GO" id="GO:0005634">
    <property type="term" value="C:nucleus"/>
    <property type="evidence" value="ECO:0007669"/>
    <property type="project" value="TreeGrafter"/>
</dbReference>
<feature type="binding site" evidence="3">
    <location>
        <position position="136"/>
    </location>
    <ligand>
        <name>Zn(2+)</name>
        <dbReference type="ChEBI" id="CHEBI:29105"/>
    </ligand>
</feature>
<evidence type="ECO:0000256" key="1">
    <source>
        <dbReference type="ARBA" id="ARBA00022679"/>
    </source>
</evidence>
<name>A0A7S4GHY9_9EUGL</name>
<feature type="binding site" evidence="3">
    <location>
        <position position="170"/>
    </location>
    <ligand>
        <name>Zn(2+)</name>
        <dbReference type="ChEBI" id="CHEBI:29105"/>
    </ligand>
</feature>
<dbReference type="PANTHER" id="PTHR11085:SF10">
    <property type="entry name" value="NAD-DEPENDENT PROTEIN DEACYLASE SIRTUIN-5, MITOCHONDRIAL-RELATED"/>
    <property type="match status" value="1"/>
</dbReference>
<feature type="active site" description="Proton acceptor" evidence="3">
    <location>
        <position position="128"/>
    </location>
</feature>
<evidence type="ECO:0000313" key="6">
    <source>
        <dbReference type="EMBL" id="CAE0837548.1"/>
    </source>
</evidence>
<dbReference type="InterPro" id="IPR003000">
    <property type="entry name" value="Sirtuin"/>
</dbReference>
<keyword evidence="3" id="KW-0479">Metal-binding</keyword>
<dbReference type="InterPro" id="IPR050134">
    <property type="entry name" value="NAD-dep_sirtuin_deacylases"/>
</dbReference>
<evidence type="ECO:0000259" key="5">
    <source>
        <dbReference type="PROSITE" id="PS50305"/>
    </source>
</evidence>
<dbReference type="InterPro" id="IPR026590">
    <property type="entry name" value="Ssirtuin_cat_dom"/>
</dbReference>
<keyword evidence="2" id="KW-0520">NAD</keyword>
<sequence>MASTAHKTGAEVKEHYDPPEVLSQKVKMLAQLIRDHPRLVVWTGAGISTATGIPDFRGPNGKWTLRAQKKQRDPSIKVVNSLQALPSKAHMALVELAHRRVLYKLISSNCDGLHRRSGIPRHMIDELHGNATMEVCKKCDREYLRDERVRLSSNGVHSHATGRTCTAPGCKGSLQDTIINFGEYLRSSVSTSANKAGAEADMVLVLGSSLRVITCDAVDDAVEDKKPLVIVNLQKTPYDKDCAVRIWGRTDDVMVQLMAELGLEIPQWQPTRYLQMEESQDKDGNPSLAIWGTDGGIIPCTFVTQLNVTQQPKLLPGPVYQSRRGIHGDTFVIRGLTASQDVLVTISMHNRYGEAQVCQFTHSLGQGQASYKLEYDMTMNRWQAHYGSVAAAEAFGAGEQQLEWTAVPSQSGATVLAVSAASKRLSTQKAPSKPHSTSKSTSA</sequence>
<gene>
    <name evidence="6" type="ORF">EGYM00163_LOCUS48920</name>
</gene>
<dbReference type="GO" id="GO:0070403">
    <property type="term" value="F:NAD+ binding"/>
    <property type="evidence" value="ECO:0007669"/>
    <property type="project" value="InterPro"/>
</dbReference>
<evidence type="ECO:0000256" key="4">
    <source>
        <dbReference type="SAM" id="MobiDB-lite"/>
    </source>
</evidence>
<reference evidence="6" key="1">
    <citation type="submission" date="2021-01" db="EMBL/GenBank/DDBJ databases">
        <authorList>
            <person name="Corre E."/>
            <person name="Pelletier E."/>
            <person name="Niang G."/>
            <person name="Scheremetjew M."/>
            <person name="Finn R."/>
            <person name="Kale V."/>
            <person name="Holt S."/>
            <person name="Cochrane G."/>
            <person name="Meng A."/>
            <person name="Brown T."/>
            <person name="Cohen L."/>
        </authorList>
    </citation>
    <scope>NUCLEOTIDE SEQUENCE</scope>
    <source>
        <strain evidence="6">CCMP1594</strain>
    </source>
</reference>
<feature type="domain" description="Deacetylase sirtuin-type" evidence="5">
    <location>
        <begin position="19"/>
        <end position="264"/>
    </location>
</feature>
<evidence type="ECO:0000256" key="2">
    <source>
        <dbReference type="ARBA" id="ARBA00023027"/>
    </source>
</evidence>
<keyword evidence="3" id="KW-0862">Zinc</keyword>
<feature type="compositionally biased region" description="Low complexity" evidence="4">
    <location>
        <begin position="430"/>
        <end position="443"/>
    </location>
</feature>
<feature type="region of interest" description="Disordered" evidence="4">
    <location>
        <begin position="423"/>
        <end position="443"/>
    </location>
</feature>
<feature type="binding site" evidence="3">
    <location>
        <position position="165"/>
    </location>
    <ligand>
        <name>Zn(2+)</name>
        <dbReference type="ChEBI" id="CHEBI:29105"/>
    </ligand>
</feature>
<protein>
    <recommendedName>
        <fullName evidence="5">Deacetylase sirtuin-type domain-containing protein</fullName>
    </recommendedName>
</protein>
<dbReference type="Gene3D" id="3.40.50.1220">
    <property type="entry name" value="TPP-binding domain"/>
    <property type="match status" value="1"/>
</dbReference>
<dbReference type="GO" id="GO:0017136">
    <property type="term" value="F:histone deacetylase activity, NAD-dependent"/>
    <property type="evidence" value="ECO:0007669"/>
    <property type="project" value="TreeGrafter"/>
</dbReference>
<proteinExistence type="predicted"/>
<dbReference type="Pfam" id="PF02146">
    <property type="entry name" value="SIR2"/>
    <property type="match status" value="1"/>
</dbReference>
<dbReference type="Gene3D" id="2.20.28.200">
    <property type="match status" value="1"/>
</dbReference>
<dbReference type="PROSITE" id="PS50305">
    <property type="entry name" value="SIRTUIN"/>
    <property type="match status" value="1"/>
</dbReference>
<organism evidence="6">
    <name type="scientific">Eutreptiella gymnastica</name>
    <dbReference type="NCBI Taxonomy" id="73025"/>
    <lineage>
        <taxon>Eukaryota</taxon>
        <taxon>Discoba</taxon>
        <taxon>Euglenozoa</taxon>
        <taxon>Euglenida</taxon>
        <taxon>Spirocuta</taxon>
        <taxon>Euglenophyceae</taxon>
        <taxon>Eutreptiales</taxon>
        <taxon>Eutreptiaceae</taxon>
        <taxon>Eutreptiella</taxon>
    </lineage>
</organism>
<keyword evidence="1" id="KW-0808">Transferase</keyword>
<feature type="binding site" evidence="3">
    <location>
        <position position="139"/>
    </location>
    <ligand>
        <name>Zn(2+)</name>
        <dbReference type="ChEBI" id="CHEBI:29105"/>
    </ligand>
</feature>
<dbReference type="SUPFAM" id="SSF52467">
    <property type="entry name" value="DHS-like NAD/FAD-binding domain"/>
    <property type="match status" value="1"/>
</dbReference>